<feature type="transmembrane region" description="Helical" evidence="1">
    <location>
        <begin position="12"/>
        <end position="34"/>
    </location>
</feature>
<dbReference type="Proteomes" id="UP001333818">
    <property type="component" value="Unassembled WGS sequence"/>
</dbReference>
<sequence length="226" mass="24658">MKPQLSDVGLWWRWVLCTISGFLIGNVFGIPASLLGLYFLGPTLQSFGFCRQNILATGCVIFAAILIGAIVFGVAIGYLQWFVVRKLTKRSSWWILASTVGWTVVAIALGELAYMPVSGVIGNLDGSFEEVSFLVHLPALAIATVWVAFSGLLLGGLQWLILRRSLPRSLWWIGVNVGLMLAAAIAMIPILRGETRLLSLLFFFMGFLPIYAVVTGAAIVKIRHSS</sequence>
<feature type="transmembrane region" description="Helical" evidence="1">
    <location>
        <begin position="197"/>
        <end position="220"/>
    </location>
</feature>
<feature type="transmembrane region" description="Helical" evidence="1">
    <location>
        <begin position="169"/>
        <end position="191"/>
    </location>
</feature>
<keyword evidence="1" id="KW-0812">Transmembrane</keyword>
<evidence type="ECO:0000313" key="2">
    <source>
        <dbReference type="EMBL" id="MEE3715872.1"/>
    </source>
</evidence>
<keyword evidence="3" id="KW-1185">Reference proteome</keyword>
<keyword evidence="1" id="KW-1133">Transmembrane helix</keyword>
<reference evidence="2" key="1">
    <citation type="submission" date="2024-01" db="EMBL/GenBank/DDBJ databases">
        <title>Bank of Algae and Cyanobacteria of the Azores (BACA) strain genomes.</title>
        <authorList>
            <person name="Luz R."/>
            <person name="Cordeiro R."/>
            <person name="Fonseca A."/>
            <person name="Goncalves V."/>
        </authorList>
    </citation>
    <scope>NUCLEOTIDE SEQUENCE</scope>
    <source>
        <strain evidence="2">BACA0141</strain>
    </source>
</reference>
<feature type="transmembrane region" description="Helical" evidence="1">
    <location>
        <begin position="54"/>
        <end position="81"/>
    </location>
</feature>
<evidence type="ECO:0000256" key="1">
    <source>
        <dbReference type="SAM" id="Phobius"/>
    </source>
</evidence>
<feature type="transmembrane region" description="Helical" evidence="1">
    <location>
        <begin position="93"/>
        <end position="115"/>
    </location>
</feature>
<dbReference type="AlphaFoldDB" id="A0AAW9PQZ2"/>
<protein>
    <submittedName>
        <fullName evidence="2">Uncharacterized protein</fullName>
    </submittedName>
</protein>
<keyword evidence="1" id="KW-0472">Membrane</keyword>
<evidence type="ECO:0000313" key="3">
    <source>
        <dbReference type="Proteomes" id="UP001333818"/>
    </source>
</evidence>
<dbReference type="EMBL" id="JAZBJZ010000009">
    <property type="protein sequence ID" value="MEE3715872.1"/>
    <property type="molecule type" value="Genomic_DNA"/>
</dbReference>
<gene>
    <name evidence="2" type="ORF">V2H45_03825</name>
</gene>
<dbReference type="RefSeq" id="WP_330482296.1">
    <property type="nucleotide sequence ID" value="NZ_JAZBJZ010000009.1"/>
</dbReference>
<accession>A0AAW9PQZ2</accession>
<organism evidence="2 3">
    <name type="scientific">Tumidithrix elongata BACA0141</name>
    <dbReference type="NCBI Taxonomy" id="2716417"/>
    <lineage>
        <taxon>Bacteria</taxon>
        <taxon>Bacillati</taxon>
        <taxon>Cyanobacteriota</taxon>
        <taxon>Cyanophyceae</taxon>
        <taxon>Pseudanabaenales</taxon>
        <taxon>Pseudanabaenaceae</taxon>
        <taxon>Tumidithrix</taxon>
        <taxon>Tumidithrix elongata</taxon>
    </lineage>
</organism>
<proteinExistence type="predicted"/>
<comment type="caution">
    <text evidence="2">The sequence shown here is derived from an EMBL/GenBank/DDBJ whole genome shotgun (WGS) entry which is preliminary data.</text>
</comment>
<name>A0AAW9PQZ2_9CYAN</name>
<feature type="transmembrane region" description="Helical" evidence="1">
    <location>
        <begin position="135"/>
        <end position="157"/>
    </location>
</feature>